<dbReference type="PANTHER" id="PTHR11559">
    <property type="entry name" value="CARBOXYLESTERASE"/>
    <property type="match status" value="1"/>
</dbReference>
<feature type="domain" description="Carboxylesterase type B" evidence="4">
    <location>
        <begin position="35"/>
        <end position="364"/>
    </location>
</feature>
<evidence type="ECO:0000256" key="1">
    <source>
        <dbReference type="ARBA" id="ARBA00005964"/>
    </source>
</evidence>
<name>A0A2G8RV63_9APHY</name>
<keyword evidence="2 3" id="KW-0378">Hydrolase</keyword>
<evidence type="ECO:0000259" key="4">
    <source>
        <dbReference type="Pfam" id="PF00135"/>
    </source>
</evidence>
<comment type="caution">
    <text evidence="5">The sequence shown here is derived from an EMBL/GenBank/DDBJ whole genome shotgun (WGS) entry which is preliminary data.</text>
</comment>
<accession>A0A2G8RV63</accession>
<protein>
    <recommendedName>
        <fullName evidence="3">Carboxylic ester hydrolase</fullName>
        <ecNumber evidence="3">3.1.1.-</ecNumber>
    </recommendedName>
</protein>
<gene>
    <name evidence="5" type="ORF">GSI_13295</name>
</gene>
<keyword evidence="3" id="KW-0732">Signal</keyword>
<dbReference type="STRING" id="1077348.A0A2G8RV63"/>
<evidence type="ECO:0000313" key="5">
    <source>
        <dbReference type="EMBL" id="PIL25405.1"/>
    </source>
</evidence>
<evidence type="ECO:0000256" key="3">
    <source>
        <dbReference type="RuleBase" id="RU361235"/>
    </source>
</evidence>
<comment type="similarity">
    <text evidence="1 3">Belongs to the type-B carboxylesterase/lipase family.</text>
</comment>
<dbReference type="EMBL" id="AYKW01000056">
    <property type="protein sequence ID" value="PIL25405.1"/>
    <property type="molecule type" value="Genomic_DNA"/>
</dbReference>
<dbReference type="Gene3D" id="3.40.50.1820">
    <property type="entry name" value="alpha/beta hydrolase"/>
    <property type="match status" value="1"/>
</dbReference>
<reference evidence="5 6" key="1">
    <citation type="journal article" date="2015" name="Sci. Rep.">
        <title>Chromosome-level genome map provides insights into diverse defense mechanisms in the medicinal fungus Ganoderma sinense.</title>
        <authorList>
            <person name="Zhu Y."/>
            <person name="Xu J."/>
            <person name="Sun C."/>
            <person name="Zhou S."/>
            <person name="Xu H."/>
            <person name="Nelson D.R."/>
            <person name="Qian J."/>
            <person name="Song J."/>
            <person name="Luo H."/>
            <person name="Xiang L."/>
            <person name="Li Y."/>
            <person name="Xu Z."/>
            <person name="Ji A."/>
            <person name="Wang L."/>
            <person name="Lu S."/>
            <person name="Hayward A."/>
            <person name="Sun W."/>
            <person name="Li X."/>
            <person name="Schwartz D.C."/>
            <person name="Wang Y."/>
            <person name="Chen S."/>
        </authorList>
    </citation>
    <scope>NUCLEOTIDE SEQUENCE [LARGE SCALE GENOMIC DNA]</scope>
    <source>
        <strain evidence="5 6">ZZ0214-1</strain>
    </source>
</reference>
<dbReference type="AlphaFoldDB" id="A0A2G8RV63"/>
<dbReference type="InterPro" id="IPR029058">
    <property type="entry name" value="AB_hydrolase_fold"/>
</dbReference>
<dbReference type="PROSITE" id="PS00122">
    <property type="entry name" value="CARBOXYLESTERASE_B_1"/>
    <property type="match status" value="1"/>
</dbReference>
<evidence type="ECO:0000313" key="6">
    <source>
        <dbReference type="Proteomes" id="UP000230002"/>
    </source>
</evidence>
<sequence>MVPLRNLALASVLFCITSAVPTLGSFTHRGVDSTQPSVVLDNATVIGFTNETTGTIQYLGIPFAQPPVGDLRLRLPQPVAPYAGTIDATTFGNQCFQLPGSATNLTVPQDEDCLNVNVIVPANLTAGSGKLPVVVWIYGGGFTGGSNTAEPVQNVVARSVELGHPIVAVSANYRLSAFGFLGGKEMKEAGVTNLGLHDQRETFRWVQKYISAFGGDPTQVTIWGESAGAISVAAHMLHNDGDTEGLFRAAFMQSGAPVPTGDVDNALCQSTFDQIVSGTGCAGSDDPIACLRNVSVDVFFEALNTSAAQSTYFTNSPWLPRADGAFLAQPPQRQLLAGKIADVPFVSGNDLDEGTLFSFTTLNVTTDDEFLGYVIRKNLLR</sequence>
<dbReference type="Proteomes" id="UP000230002">
    <property type="component" value="Unassembled WGS sequence"/>
</dbReference>
<dbReference type="Pfam" id="PF00135">
    <property type="entry name" value="COesterase"/>
    <property type="match status" value="1"/>
</dbReference>
<dbReference type="InterPro" id="IPR050309">
    <property type="entry name" value="Type-B_Carboxylest/Lipase"/>
</dbReference>
<proteinExistence type="inferred from homology"/>
<dbReference type="EC" id="3.1.1.-" evidence="3"/>
<dbReference type="GO" id="GO:0016787">
    <property type="term" value="F:hydrolase activity"/>
    <property type="evidence" value="ECO:0007669"/>
    <property type="project" value="UniProtKB-KW"/>
</dbReference>
<feature type="chain" id="PRO_5013424410" description="Carboxylic ester hydrolase" evidence="3">
    <location>
        <begin position="20"/>
        <end position="381"/>
    </location>
</feature>
<keyword evidence="6" id="KW-1185">Reference proteome</keyword>
<dbReference type="OrthoDB" id="408631at2759"/>
<dbReference type="SUPFAM" id="SSF53474">
    <property type="entry name" value="alpha/beta-Hydrolases"/>
    <property type="match status" value="1"/>
</dbReference>
<organism evidence="5 6">
    <name type="scientific">Ganoderma sinense ZZ0214-1</name>
    <dbReference type="NCBI Taxonomy" id="1077348"/>
    <lineage>
        <taxon>Eukaryota</taxon>
        <taxon>Fungi</taxon>
        <taxon>Dikarya</taxon>
        <taxon>Basidiomycota</taxon>
        <taxon>Agaricomycotina</taxon>
        <taxon>Agaricomycetes</taxon>
        <taxon>Polyporales</taxon>
        <taxon>Polyporaceae</taxon>
        <taxon>Ganoderma</taxon>
    </lineage>
</organism>
<dbReference type="InterPro" id="IPR002018">
    <property type="entry name" value="CarbesteraseB"/>
</dbReference>
<dbReference type="InterPro" id="IPR019826">
    <property type="entry name" value="Carboxylesterase_B_AS"/>
</dbReference>
<feature type="signal peptide" evidence="3">
    <location>
        <begin position="1"/>
        <end position="19"/>
    </location>
</feature>
<evidence type="ECO:0000256" key="2">
    <source>
        <dbReference type="ARBA" id="ARBA00022801"/>
    </source>
</evidence>